<dbReference type="OrthoDB" id="9877758at2"/>
<reference evidence="1 2" key="1">
    <citation type="submission" date="2017-12" db="EMBL/GenBank/DDBJ databases">
        <title>Genomic Encyclopedia of Type Strains, Phase III (KMG-III): the genomes of soil and plant-associated and newly described type strains.</title>
        <authorList>
            <person name="Whitman W."/>
        </authorList>
    </citation>
    <scope>NUCLEOTIDE SEQUENCE [LARGE SCALE GENOMIC DNA]</scope>
    <source>
        <strain evidence="1 2">LP43</strain>
    </source>
</reference>
<gene>
    <name evidence="1" type="ORF">BD749_2965</name>
</gene>
<proteinExistence type="predicted"/>
<keyword evidence="2" id="KW-1185">Reference proteome</keyword>
<dbReference type="RefSeq" id="WP_101445620.1">
    <property type="nucleotide sequence ID" value="NZ_PJMU01000003.1"/>
</dbReference>
<evidence type="ECO:0000313" key="2">
    <source>
        <dbReference type="Proteomes" id="UP000233782"/>
    </source>
</evidence>
<evidence type="ECO:0000313" key="1">
    <source>
        <dbReference type="EMBL" id="PKV63126.1"/>
    </source>
</evidence>
<dbReference type="Proteomes" id="UP000233782">
    <property type="component" value="Unassembled WGS sequence"/>
</dbReference>
<dbReference type="AlphaFoldDB" id="A0A2N3U8R3"/>
<dbReference type="EMBL" id="PJMU01000003">
    <property type="protein sequence ID" value="PKV63126.1"/>
    <property type="molecule type" value="Genomic_DNA"/>
</dbReference>
<sequence length="90" mass="9830">MNSAIAVFFASLISGAFSFGDLRPALSDMVQILTGVQITEQTTSETRQEASCSTIPATDEERLYLSSDMSKHQNLGCEEAAYDQQTVYVL</sequence>
<organism evidence="1 2">
    <name type="scientific">Pontibacter ramchanderi</name>
    <dbReference type="NCBI Taxonomy" id="1179743"/>
    <lineage>
        <taxon>Bacteria</taxon>
        <taxon>Pseudomonadati</taxon>
        <taxon>Bacteroidota</taxon>
        <taxon>Cytophagia</taxon>
        <taxon>Cytophagales</taxon>
        <taxon>Hymenobacteraceae</taxon>
        <taxon>Pontibacter</taxon>
    </lineage>
</organism>
<comment type="caution">
    <text evidence="1">The sequence shown here is derived from an EMBL/GenBank/DDBJ whole genome shotgun (WGS) entry which is preliminary data.</text>
</comment>
<name>A0A2N3U8R3_9BACT</name>
<accession>A0A2N3U8R3</accession>
<protein>
    <submittedName>
        <fullName evidence="1">Uncharacterized protein</fullName>
    </submittedName>
</protein>